<sequence length="113" mass="13052">MLGRSLYQRTSTSHSPPRSSMILSWLAPANSLLHSQYAMKPHRDQNKISMLNVDEGRLYLLQALLIHCLHNDDNYEVLTNLHPNQRGTSGFSFLFFWTSNTTHHFAQITVVKR</sequence>
<accession>A0ACD3A0T9</accession>
<evidence type="ECO:0000313" key="2">
    <source>
        <dbReference type="Proteomes" id="UP000308600"/>
    </source>
</evidence>
<reference evidence="1 2" key="1">
    <citation type="journal article" date="2019" name="Nat. Ecol. Evol.">
        <title>Megaphylogeny resolves global patterns of mushroom evolution.</title>
        <authorList>
            <person name="Varga T."/>
            <person name="Krizsan K."/>
            <person name="Foldi C."/>
            <person name="Dima B."/>
            <person name="Sanchez-Garcia M."/>
            <person name="Sanchez-Ramirez S."/>
            <person name="Szollosi G.J."/>
            <person name="Szarkandi J.G."/>
            <person name="Papp V."/>
            <person name="Albert L."/>
            <person name="Andreopoulos W."/>
            <person name="Angelini C."/>
            <person name="Antonin V."/>
            <person name="Barry K.W."/>
            <person name="Bougher N.L."/>
            <person name="Buchanan P."/>
            <person name="Buyck B."/>
            <person name="Bense V."/>
            <person name="Catcheside P."/>
            <person name="Chovatia M."/>
            <person name="Cooper J."/>
            <person name="Damon W."/>
            <person name="Desjardin D."/>
            <person name="Finy P."/>
            <person name="Geml J."/>
            <person name="Haridas S."/>
            <person name="Hughes K."/>
            <person name="Justo A."/>
            <person name="Karasinski D."/>
            <person name="Kautmanova I."/>
            <person name="Kiss B."/>
            <person name="Kocsube S."/>
            <person name="Kotiranta H."/>
            <person name="LaButti K.M."/>
            <person name="Lechner B.E."/>
            <person name="Liimatainen K."/>
            <person name="Lipzen A."/>
            <person name="Lukacs Z."/>
            <person name="Mihaltcheva S."/>
            <person name="Morgado L.N."/>
            <person name="Niskanen T."/>
            <person name="Noordeloos M.E."/>
            <person name="Ohm R.A."/>
            <person name="Ortiz-Santana B."/>
            <person name="Ovrebo C."/>
            <person name="Racz N."/>
            <person name="Riley R."/>
            <person name="Savchenko A."/>
            <person name="Shiryaev A."/>
            <person name="Soop K."/>
            <person name="Spirin V."/>
            <person name="Szebenyi C."/>
            <person name="Tomsovsky M."/>
            <person name="Tulloss R.E."/>
            <person name="Uehling J."/>
            <person name="Grigoriev I.V."/>
            <person name="Vagvolgyi C."/>
            <person name="Papp T."/>
            <person name="Martin F.M."/>
            <person name="Miettinen O."/>
            <person name="Hibbett D.S."/>
            <person name="Nagy L.G."/>
        </authorList>
    </citation>
    <scope>NUCLEOTIDE SEQUENCE [LARGE SCALE GENOMIC DNA]</scope>
    <source>
        <strain evidence="1 2">NL-1719</strain>
    </source>
</reference>
<evidence type="ECO:0000313" key="1">
    <source>
        <dbReference type="EMBL" id="TFK59418.1"/>
    </source>
</evidence>
<organism evidence="1 2">
    <name type="scientific">Pluteus cervinus</name>
    <dbReference type="NCBI Taxonomy" id="181527"/>
    <lineage>
        <taxon>Eukaryota</taxon>
        <taxon>Fungi</taxon>
        <taxon>Dikarya</taxon>
        <taxon>Basidiomycota</taxon>
        <taxon>Agaricomycotina</taxon>
        <taxon>Agaricomycetes</taxon>
        <taxon>Agaricomycetidae</taxon>
        <taxon>Agaricales</taxon>
        <taxon>Pluteineae</taxon>
        <taxon>Pluteaceae</taxon>
        <taxon>Pluteus</taxon>
    </lineage>
</organism>
<dbReference type="Proteomes" id="UP000308600">
    <property type="component" value="Unassembled WGS sequence"/>
</dbReference>
<name>A0ACD3A0T9_9AGAR</name>
<proteinExistence type="predicted"/>
<keyword evidence="2" id="KW-1185">Reference proteome</keyword>
<dbReference type="EMBL" id="ML208983">
    <property type="protein sequence ID" value="TFK59418.1"/>
    <property type="molecule type" value="Genomic_DNA"/>
</dbReference>
<protein>
    <submittedName>
        <fullName evidence="1">Uncharacterized protein</fullName>
    </submittedName>
</protein>
<gene>
    <name evidence="1" type="ORF">BDN72DRAFT_612970</name>
</gene>